<dbReference type="Proteomes" id="UP000664940">
    <property type="component" value="Unassembled WGS sequence"/>
</dbReference>
<name>A0A833Z3T6_9CHIR</name>
<comment type="caution">
    <text evidence="2">The sequence shown here is derived from an EMBL/GenBank/DDBJ whole genome shotgun (WGS) entry which is preliminary data.</text>
</comment>
<evidence type="ECO:0000313" key="3">
    <source>
        <dbReference type="Proteomes" id="UP000664940"/>
    </source>
</evidence>
<sequence>MLSKTSCHLAQAGPSCTAAKIRAPRTVISFCDHLKPRLQSSKQWTRYCINIVSEEDPRVQRLFSRQPKQQKATSVPTWAPGRHTGTASGPHKHTAHCTGFECAQRKGTPIALSEPQVQREEKRNSPVYVFNRFVSTFCVGCPQITALPLFP</sequence>
<feature type="compositionally biased region" description="Polar residues" evidence="1">
    <location>
        <begin position="66"/>
        <end position="76"/>
    </location>
</feature>
<dbReference type="AlphaFoldDB" id="A0A833Z3T6"/>
<protein>
    <submittedName>
        <fullName evidence="2">Uncharacterized protein</fullName>
    </submittedName>
</protein>
<feature type="region of interest" description="Disordered" evidence="1">
    <location>
        <begin position="64"/>
        <end position="91"/>
    </location>
</feature>
<reference evidence="2 3" key="1">
    <citation type="journal article" date="2020" name="Nature">
        <title>Six reference-quality genomes reveal evolution of bat adaptations.</title>
        <authorList>
            <person name="Jebb D."/>
            <person name="Huang Z."/>
            <person name="Pippel M."/>
            <person name="Hughes G.M."/>
            <person name="Lavrichenko K."/>
            <person name="Devanna P."/>
            <person name="Winkler S."/>
            <person name="Jermiin L.S."/>
            <person name="Skirmuntt E.C."/>
            <person name="Katzourakis A."/>
            <person name="Burkitt-Gray L."/>
            <person name="Ray D.A."/>
            <person name="Sullivan K.A.M."/>
            <person name="Roscito J.G."/>
            <person name="Kirilenko B.M."/>
            <person name="Davalos L.M."/>
            <person name="Corthals A.P."/>
            <person name="Power M.L."/>
            <person name="Jones G."/>
            <person name="Ransome R.D."/>
            <person name="Dechmann D.K.N."/>
            <person name="Locatelli A.G."/>
            <person name="Puechmaille S.J."/>
            <person name="Fedrigo O."/>
            <person name="Jarvis E.D."/>
            <person name="Hiller M."/>
            <person name="Vernes S.C."/>
            <person name="Myers E.W."/>
            <person name="Teeling E.C."/>
        </authorList>
    </citation>
    <scope>NUCLEOTIDE SEQUENCE [LARGE SCALE GENOMIC DNA]</scope>
    <source>
        <strain evidence="2">Bat1K_MPI-CBG_1</strain>
    </source>
</reference>
<dbReference type="EMBL" id="JABVXQ010000010">
    <property type="protein sequence ID" value="KAF6088287.1"/>
    <property type="molecule type" value="Genomic_DNA"/>
</dbReference>
<gene>
    <name evidence="2" type="ORF">HJG60_008143</name>
</gene>
<proteinExistence type="predicted"/>
<evidence type="ECO:0000313" key="2">
    <source>
        <dbReference type="EMBL" id="KAF6088287.1"/>
    </source>
</evidence>
<organism evidence="2 3">
    <name type="scientific">Phyllostomus discolor</name>
    <name type="common">pale spear-nosed bat</name>
    <dbReference type="NCBI Taxonomy" id="89673"/>
    <lineage>
        <taxon>Eukaryota</taxon>
        <taxon>Metazoa</taxon>
        <taxon>Chordata</taxon>
        <taxon>Craniata</taxon>
        <taxon>Vertebrata</taxon>
        <taxon>Euteleostomi</taxon>
        <taxon>Mammalia</taxon>
        <taxon>Eutheria</taxon>
        <taxon>Laurasiatheria</taxon>
        <taxon>Chiroptera</taxon>
        <taxon>Yangochiroptera</taxon>
        <taxon>Phyllostomidae</taxon>
        <taxon>Phyllostominae</taxon>
        <taxon>Phyllostomus</taxon>
    </lineage>
</organism>
<accession>A0A833Z3T6</accession>
<evidence type="ECO:0000256" key="1">
    <source>
        <dbReference type="SAM" id="MobiDB-lite"/>
    </source>
</evidence>